<keyword evidence="3" id="KW-0675">Receptor</keyword>
<dbReference type="PANTHER" id="PTHR19134">
    <property type="entry name" value="RECEPTOR-TYPE TYROSINE-PROTEIN PHOSPHATASE"/>
    <property type="match status" value="1"/>
</dbReference>
<dbReference type="PROSITE" id="PS50055">
    <property type="entry name" value="TYR_PHOSPHATASE_PTP"/>
    <property type="match status" value="1"/>
</dbReference>
<keyword evidence="4" id="KW-1185">Reference proteome</keyword>
<dbReference type="InterPro" id="IPR000242">
    <property type="entry name" value="PTP_cat"/>
</dbReference>
<proteinExistence type="predicted"/>
<sequence length="166" mass="19340">MKQTGKAVFGPFTISILDKSRVLSHAITERHLSVTLKRQDENDRHNDDETREIKQICIKDWPRALHVPITPASLLAACEMVMKRHHHKPSSRILLHCRNGIGRSGIFIAVYNAIEEVKEKEETNLFTIVSELRKRRPMMVDSLARFTFCFDAIDHYLKEFDTYTNY</sequence>
<dbReference type="SMART" id="SM00404">
    <property type="entry name" value="PTPc_motif"/>
    <property type="match status" value="1"/>
</dbReference>
<dbReference type="Gene3D" id="3.90.190.10">
    <property type="entry name" value="Protein tyrosine phosphatase superfamily"/>
    <property type="match status" value="1"/>
</dbReference>
<dbReference type="SMART" id="SM00194">
    <property type="entry name" value="PTPc"/>
    <property type="match status" value="1"/>
</dbReference>
<dbReference type="InterPro" id="IPR016130">
    <property type="entry name" value="Tyr_Pase_AS"/>
</dbReference>
<dbReference type="PROSITE" id="PS00383">
    <property type="entry name" value="TYR_PHOSPHATASE_1"/>
    <property type="match status" value="1"/>
</dbReference>
<dbReference type="CDD" id="cd00047">
    <property type="entry name" value="PTPc"/>
    <property type="match status" value="1"/>
</dbReference>
<comment type="caution">
    <text evidence="3">The sequence shown here is derived from an EMBL/GenBank/DDBJ whole genome shotgun (WGS) entry which is preliminary data.</text>
</comment>
<dbReference type="STRING" id="307972.A0A2G8L1I6"/>
<feature type="domain" description="Tyrosine specific protein phosphatases" evidence="2">
    <location>
        <begin position="72"/>
        <end position="147"/>
    </location>
</feature>
<evidence type="ECO:0000313" key="3">
    <source>
        <dbReference type="EMBL" id="PIK54111.1"/>
    </source>
</evidence>
<dbReference type="OrthoDB" id="6407541at2759"/>
<feature type="domain" description="Tyrosine-protein phosphatase" evidence="1">
    <location>
        <begin position="1"/>
        <end position="156"/>
    </location>
</feature>
<dbReference type="GO" id="GO:0004725">
    <property type="term" value="F:protein tyrosine phosphatase activity"/>
    <property type="evidence" value="ECO:0007669"/>
    <property type="project" value="InterPro"/>
</dbReference>
<dbReference type="InterPro" id="IPR000387">
    <property type="entry name" value="Tyr_Pase_dom"/>
</dbReference>
<dbReference type="EMBL" id="MRZV01000263">
    <property type="protein sequence ID" value="PIK54111.1"/>
    <property type="molecule type" value="Genomic_DNA"/>
</dbReference>
<dbReference type="Pfam" id="PF00102">
    <property type="entry name" value="Y_phosphatase"/>
    <property type="match status" value="1"/>
</dbReference>
<name>A0A2G8L1I6_STIJA</name>
<dbReference type="InterPro" id="IPR050348">
    <property type="entry name" value="Protein-Tyr_Phosphatase"/>
</dbReference>
<reference evidence="3 4" key="1">
    <citation type="journal article" date="2017" name="PLoS Biol.">
        <title>The sea cucumber genome provides insights into morphological evolution and visceral regeneration.</title>
        <authorList>
            <person name="Zhang X."/>
            <person name="Sun L."/>
            <person name="Yuan J."/>
            <person name="Sun Y."/>
            <person name="Gao Y."/>
            <person name="Zhang L."/>
            <person name="Li S."/>
            <person name="Dai H."/>
            <person name="Hamel J.F."/>
            <person name="Liu C."/>
            <person name="Yu Y."/>
            <person name="Liu S."/>
            <person name="Lin W."/>
            <person name="Guo K."/>
            <person name="Jin S."/>
            <person name="Xu P."/>
            <person name="Storey K.B."/>
            <person name="Huan P."/>
            <person name="Zhang T."/>
            <person name="Zhou Y."/>
            <person name="Zhang J."/>
            <person name="Lin C."/>
            <person name="Li X."/>
            <person name="Xing L."/>
            <person name="Huo D."/>
            <person name="Sun M."/>
            <person name="Wang L."/>
            <person name="Mercier A."/>
            <person name="Li F."/>
            <person name="Yang H."/>
            <person name="Xiang J."/>
        </authorList>
    </citation>
    <scope>NUCLEOTIDE SEQUENCE [LARGE SCALE GENOMIC DNA]</scope>
    <source>
        <strain evidence="3">Shaxun</strain>
        <tissue evidence="3">Muscle</tissue>
    </source>
</reference>
<gene>
    <name evidence="3" type="ORF">BSL78_08990</name>
</gene>
<protein>
    <submittedName>
        <fullName evidence="3">Putative receptor-type tyrosine-protein phosphatase mu-like</fullName>
    </submittedName>
</protein>
<dbReference type="PANTHER" id="PTHR19134:SF449">
    <property type="entry name" value="TYROSINE-PROTEIN PHOSPHATASE 1"/>
    <property type="match status" value="1"/>
</dbReference>
<organism evidence="3 4">
    <name type="scientific">Stichopus japonicus</name>
    <name type="common">Sea cucumber</name>
    <dbReference type="NCBI Taxonomy" id="307972"/>
    <lineage>
        <taxon>Eukaryota</taxon>
        <taxon>Metazoa</taxon>
        <taxon>Echinodermata</taxon>
        <taxon>Eleutherozoa</taxon>
        <taxon>Echinozoa</taxon>
        <taxon>Holothuroidea</taxon>
        <taxon>Aspidochirotacea</taxon>
        <taxon>Aspidochirotida</taxon>
        <taxon>Stichopodidae</taxon>
        <taxon>Apostichopus</taxon>
    </lineage>
</organism>
<dbReference type="InterPro" id="IPR029021">
    <property type="entry name" value="Prot-tyrosine_phosphatase-like"/>
</dbReference>
<evidence type="ECO:0000313" key="4">
    <source>
        <dbReference type="Proteomes" id="UP000230750"/>
    </source>
</evidence>
<dbReference type="AlphaFoldDB" id="A0A2G8L1I6"/>
<dbReference type="Proteomes" id="UP000230750">
    <property type="component" value="Unassembled WGS sequence"/>
</dbReference>
<dbReference type="PROSITE" id="PS50056">
    <property type="entry name" value="TYR_PHOSPHATASE_2"/>
    <property type="match status" value="1"/>
</dbReference>
<evidence type="ECO:0000259" key="2">
    <source>
        <dbReference type="PROSITE" id="PS50056"/>
    </source>
</evidence>
<dbReference type="SUPFAM" id="SSF52799">
    <property type="entry name" value="(Phosphotyrosine protein) phosphatases II"/>
    <property type="match status" value="1"/>
</dbReference>
<dbReference type="PRINTS" id="PR00700">
    <property type="entry name" value="PRTYPHPHTASE"/>
</dbReference>
<evidence type="ECO:0000259" key="1">
    <source>
        <dbReference type="PROSITE" id="PS50055"/>
    </source>
</evidence>
<accession>A0A2G8L1I6</accession>
<dbReference type="InterPro" id="IPR003595">
    <property type="entry name" value="Tyr_Pase_cat"/>
</dbReference>